<dbReference type="PANTHER" id="PTHR31042:SF77">
    <property type="entry name" value="GLYCOSYLTRANSFERASE"/>
    <property type="match status" value="1"/>
</dbReference>
<dbReference type="PANTHER" id="PTHR31042">
    <property type="entry name" value="CORE-2/I-BRANCHING BETA-1,6-N-ACETYLGLUCOSAMINYLTRANSFERASE FAMILY PROTEIN-RELATED"/>
    <property type="match status" value="1"/>
</dbReference>
<evidence type="ECO:0000256" key="5">
    <source>
        <dbReference type="ARBA" id="ARBA00023180"/>
    </source>
</evidence>
<feature type="compositionally biased region" description="Pro residues" evidence="6">
    <location>
        <begin position="72"/>
        <end position="99"/>
    </location>
</feature>
<evidence type="ECO:0000256" key="4">
    <source>
        <dbReference type="ARBA" id="ARBA00023136"/>
    </source>
</evidence>
<dbReference type="Proteomes" id="UP001454036">
    <property type="component" value="Unassembled WGS sequence"/>
</dbReference>
<keyword evidence="9" id="KW-1185">Reference proteome</keyword>
<comment type="subcellular location">
    <subcellularLocation>
        <location evidence="1">Membrane</location>
        <topology evidence="1">Single-pass type II membrane protein</topology>
    </subcellularLocation>
</comment>
<keyword evidence="4 7" id="KW-0472">Membrane</keyword>
<evidence type="ECO:0000313" key="8">
    <source>
        <dbReference type="EMBL" id="GAA0162382.1"/>
    </source>
</evidence>
<feature type="transmembrane region" description="Helical" evidence="7">
    <location>
        <begin position="20"/>
        <end position="41"/>
    </location>
</feature>
<evidence type="ECO:0000256" key="1">
    <source>
        <dbReference type="ARBA" id="ARBA00004606"/>
    </source>
</evidence>
<evidence type="ECO:0000256" key="6">
    <source>
        <dbReference type="SAM" id="MobiDB-lite"/>
    </source>
</evidence>
<keyword evidence="7" id="KW-1133">Transmembrane helix</keyword>
<evidence type="ECO:0000256" key="7">
    <source>
        <dbReference type="SAM" id="Phobius"/>
    </source>
</evidence>
<dbReference type="EMBL" id="BAABME010004439">
    <property type="protein sequence ID" value="GAA0162382.1"/>
    <property type="molecule type" value="Genomic_DNA"/>
</dbReference>
<dbReference type="GO" id="GO:0016757">
    <property type="term" value="F:glycosyltransferase activity"/>
    <property type="evidence" value="ECO:0007669"/>
    <property type="project" value="UniProtKB-KW"/>
</dbReference>
<comment type="caution">
    <text evidence="8">The sequence shown here is derived from an EMBL/GenBank/DDBJ whole genome shotgun (WGS) entry which is preliminary data.</text>
</comment>
<dbReference type="InterPro" id="IPR003406">
    <property type="entry name" value="Glyco_trans_14"/>
</dbReference>
<gene>
    <name evidence="8" type="ORF">LIER_18487</name>
</gene>
<dbReference type="Pfam" id="PF02485">
    <property type="entry name" value="Branch"/>
    <property type="match status" value="1"/>
</dbReference>
<sequence>MGNKQHPLAITSKLAQSNNYVFILFIFIIGLSIGIISTSYFKSFPLQSSVFSFFPSSPSSTLLSSDLSLQQPLPPSPQPRSPPSLPPPLTSQPPPPKPLAPGLGSISVNGTSTNNTSIFFMMEKRFLMHNMSDEELLKRASIVSQVQEIGNLNVSKVAFMFLTPGPLPLGPLWEQFFKGHEGFYSIYVHAHPSYNDSVPETSVFYERRIPSQPVYWGTISMIDAERRLLANALLESYSNQRFVLLSDSCIPLFNFTTIYNHLMGTNDSFLQLFDDPRKPGRGRYNPQMFPNITIENWRKGSQWFEIHRDLALKIVSDKKYYPIFRDLCNPPCYNDEHYLPTLVNILYGEMNSNRTITHVDWSRGGPHPRKYGWIDITDELINNIRFGTECMYNGDSINMCFLFGRKFLPNTVEPLLRIAPPLLGFDR</sequence>
<proteinExistence type="predicted"/>
<accession>A0AAV3QE54</accession>
<organism evidence="8 9">
    <name type="scientific">Lithospermum erythrorhizon</name>
    <name type="common">Purple gromwell</name>
    <name type="synonym">Lithospermum officinale var. erythrorhizon</name>
    <dbReference type="NCBI Taxonomy" id="34254"/>
    <lineage>
        <taxon>Eukaryota</taxon>
        <taxon>Viridiplantae</taxon>
        <taxon>Streptophyta</taxon>
        <taxon>Embryophyta</taxon>
        <taxon>Tracheophyta</taxon>
        <taxon>Spermatophyta</taxon>
        <taxon>Magnoliopsida</taxon>
        <taxon>eudicotyledons</taxon>
        <taxon>Gunneridae</taxon>
        <taxon>Pentapetalae</taxon>
        <taxon>asterids</taxon>
        <taxon>lamiids</taxon>
        <taxon>Boraginales</taxon>
        <taxon>Boraginaceae</taxon>
        <taxon>Boraginoideae</taxon>
        <taxon>Lithospermeae</taxon>
        <taxon>Lithospermum</taxon>
    </lineage>
</organism>
<reference evidence="8 9" key="1">
    <citation type="submission" date="2024-01" db="EMBL/GenBank/DDBJ databases">
        <title>The complete chloroplast genome sequence of Lithospermum erythrorhizon: insights into the phylogenetic relationship among Boraginaceae species and the maternal lineages of purple gromwells.</title>
        <authorList>
            <person name="Okada T."/>
            <person name="Watanabe K."/>
        </authorList>
    </citation>
    <scope>NUCLEOTIDE SEQUENCE [LARGE SCALE GENOMIC DNA]</scope>
</reference>
<dbReference type="GO" id="GO:0016020">
    <property type="term" value="C:membrane"/>
    <property type="evidence" value="ECO:0007669"/>
    <property type="project" value="UniProtKB-SubCell"/>
</dbReference>
<dbReference type="InterPro" id="IPR044174">
    <property type="entry name" value="BC10-like"/>
</dbReference>
<name>A0AAV3QE54_LITER</name>
<evidence type="ECO:0000313" key="9">
    <source>
        <dbReference type="Proteomes" id="UP001454036"/>
    </source>
</evidence>
<feature type="region of interest" description="Disordered" evidence="6">
    <location>
        <begin position="64"/>
        <end position="106"/>
    </location>
</feature>
<keyword evidence="7" id="KW-0812">Transmembrane</keyword>
<keyword evidence="2" id="KW-0328">Glycosyltransferase</keyword>
<keyword evidence="3 8" id="KW-0808">Transferase</keyword>
<evidence type="ECO:0000256" key="3">
    <source>
        <dbReference type="ARBA" id="ARBA00022679"/>
    </source>
</evidence>
<keyword evidence="5" id="KW-0325">Glycoprotein</keyword>
<protein>
    <submittedName>
        <fullName evidence="8">Transferase</fullName>
    </submittedName>
</protein>
<evidence type="ECO:0000256" key="2">
    <source>
        <dbReference type="ARBA" id="ARBA00022676"/>
    </source>
</evidence>
<dbReference type="AlphaFoldDB" id="A0AAV3QE54"/>